<evidence type="ECO:0000313" key="2">
    <source>
        <dbReference type="Proteomes" id="UP000036873"/>
    </source>
</evidence>
<name>A0A0L6TYJ1_9FIRM</name>
<proteinExistence type="predicted"/>
<reference evidence="2" key="1">
    <citation type="submission" date="2015-07" db="EMBL/GenBank/DDBJ databases">
        <title>Draft genome sequence of Acetobacterium bakii DSM 8293, a potential psychrophilic chemical producer through syngas fermentation.</title>
        <authorList>
            <person name="Song Y."/>
            <person name="Hwang S."/>
            <person name="Cho B.-K."/>
        </authorList>
    </citation>
    <scope>NUCLEOTIDE SEQUENCE [LARGE SCALE GENOMIC DNA]</scope>
    <source>
        <strain evidence="2">DSM 8239</strain>
    </source>
</reference>
<organism evidence="1 2">
    <name type="scientific">Acetobacterium bakii</name>
    <dbReference type="NCBI Taxonomy" id="52689"/>
    <lineage>
        <taxon>Bacteria</taxon>
        <taxon>Bacillati</taxon>
        <taxon>Bacillota</taxon>
        <taxon>Clostridia</taxon>
        <taxon>Eubacteriales</taxon>
        <taxon>Eubacteriaceae</taxon>
        <taxon>Acetobacterium</taxon>
    </lineage>
</organism>
<protein>
    <submittedName>
        <fullName evidence="1">Uncharacterized protein</fullName>
    </submittedName>
</protein>
<gene>
    <name evidence="1" type="ORF">AKG39_12555</name>
</gene>
<comment type="caution">
    <text evidence="1">The sequence shown here is derived from an EMBL/GenBank/DDBJ whole genome shotgun (WGS) entry which is preliminary data.</text>
</comment>
<accession>A0A0L6TYJ1</accession>
<keyword evidence="2" id="KW-1185">Reference proteome</keyword>
<feature type="non-terminal residue" evidence="1">
    <location>
        <position position="1"/>
    </location>
</feature>
<dbReference type="RefSeq" id="WP_207642516.1">
    <property type="nucleotide sequence ID" value="NZ_LGYO01000032.1"/>
</dbReference>
<dbReference type="AlphaFoldDB" id="A0A0L6TYJ1"/>
<dbReference type="Proteomes" id="UP000036873">
    <property type="component" value="Unassembled WGS sequence"/>
</dbReference>
<sequence length="82" mass="9109">SLTPTYKHINRQDRRDGSFVQIPFVRTLKNCLSAVIKKDHGKKTGVNAFDRSAFKSEKSASIILTHGIVANSGENKNNNQIP</sequence>
<evidence type="ECO:0000313" key="1">
    <source>
        <dbReference type="EMBL" id="KNZ41313.1"/>
    </source>
</evidence>
<dbReference type="EMBL" id="LGYO01000032">
    <property type="protein sequence ID" value="KNZ41313.1"/>
    <property type="molecule type" value="Genomic_DNA"/>
</dbReference>